<feature type="binding site" evidence="19">
    <location>
        <begin position="37"/>
        <end position="39"/>
    </location>
    <ligand>
        <name>GTP</name>
        <dbReference type="ChEBI" id="CHEBI:37565"/>
    </ligand>
</feature>
<dbReference type="RefSeq" id="WP_160918137.1">
    <property type="nucleotide sequence ID" value="NZ_WMEY01000001.1"/>
</dbReference>
<dbReference type="GO" id="GO:0009236">
    <property type="term" value="P:cobalamin biosynthetic process"/>
    <property type="evidence" value="ECO:0007669"/>
    <property type="project" value="UniProtKB-UniPathway"/>
</dbReference>
<dbReference type="PIRSF" id="PIRSF006135">
    <property type="entry name" value="CobU"/>
    <property type="match status" value="1"/>
</dbReference>
<keyword evidence="10" id="KW-0169">Cobalamin biosynthesis</keyword>
<evidence type="ECO:0000313" key="22">
    <source>
        <dbReference type="Proteomes" id="UP000447833"/>
    </source>
</evidence>
<gene>
    <name evidence="21" type="ORF">GLW07_02765</name>
</gene>
<evidence type="ECO:0000256" key="10">
    <source>
        <dbReference type="ARBA" id="ARBA00022573"/>
    </source>
</evidence>
<dbReference type="InterPro" id="IPR003203">
    <property type="entry name" value="CobU/CobP"/>
</dbReference>
<keyword evidence="13 21" id="KW-0418">Kinase</keyword>
<keyword evidence="12 19" id="KW-0547">Nucleotide-binding</keyword>
<feature type="active site" description="GMP-histidine intermediate" evidence="18">
    <location>
        <position position="53"/>
    </location>
</feature>
<comment type="pathway">
    <text evidence="5">Cofactor biosynthesis; adenosylcobalamin biosynthesis; adenosylcobalamin from cob(II)yrinate a,c-diamide: step 6/7.</text>
</comment>
<keyword evidence="20" id="KW-0175">Coiled coil</keyword>
<evidence type="ECO:0000256" key="20">
    <source>
        <dbReference type="SAM" id="Coils"/>
    </source>
</evidence>
<evidence type="ECO:0000256" key="16">
    <source>
        <dbReference type="ARBA" id="ARBA00029570"/>
    </source>
</evidence>
<dbReference type="Pfam" id="PF02283">
    <property type="entry name" value="CobU"/>
    <property type="match status" value="1"/>
</dbReference>
<dbReference type="Proteomes" id="UP000447833">
    <property type="component" value="Unassembled WGS sequence"/>
</dbReference>
<evidence type="ECO:0000256" key="9">
    <source>
        <dbReference type="ARBA" id="ARBA00012523"/>
    </source>
</evidence>
<dbReference type="EC" id="2.7.7.62" evidence="9"/>
<comment type="caution">
    <text evidence="21">The sequence shown here is derived from an EMBL/GenBank/DDBJ whole genome shotgun (WGS) entry which is preliminary data.</text>
</comment>
<feature type="binding site" evidence="19">
    <location>
        <position position="68"/>
    </location>
    <ligand>
        <name>GTP</name>
        <dbReference type="ChEBI" id="CHEBI:37565"/>
    </ligand>
</feature>
<evidence type="ECO:0000256" key="4">
    <source>
        <dbReference type="ARBA" id="ARBA00003889"/>
    </source>
</evidence>
<comment type="pathway">
    <text evidence="6">Cofactor biosynthesis; adenosylcobalamin biosynthesis; adenosylcobalamin from cob(II)yrinate a,c-diamide: step 5/7.</text>
</comment>
<dbReference type="EMBL" id="WMEY01000001">
    <property type="protein sequence ID" value="MYL62272.1"/>
    <property type="molecule type" value="Genomic_DNA"/>
</dbReference>
<dbReference type="EC" id="2.7.1.156" evidence="8"/>
<organism evidence="21 22">
    <name type="scientific">Guptibacillus hwajinpoensis</name>
    <dbReference type="NCBI Taxonomy" id="208199"/>
    <lineage>
        <taxon>Bacteria</taxon>
        <taxon>Bacillati</taxon>
        <taxon>Bacillota</taxon>
        <taxon>Bacilli</taxon>
        <taxon>Bacillales</taxon>
        <taxon>Guptibacillaceae</taxon>
        <taxon>Guptibacillus</taxon>
    </lineage>
</organism>
<dbReference type="CDD" id="cd00544">
    <property type="entry name" value="CobU"/>
    <property type="match status" value="1"/>
</dbReference>
<evidence type="ECO:0000256" key="19">
    <source>
        <dbReference type="PIRSR" id="PIRSR006135-2"/>
    </source>
</evidence>
<evidence type="ECO:0000256" key="1">
    <source>
        <dbReference type="ARBA" id="ARBA00000312"/>
    </source>
</evidence>
<evidence type="ECO:0000256" key="2">
    <source>
        <dbReference type="ARBA" id="ARBA00000711"/>
    </source>
</evidence>
<evidence type="ECO:0000256" key="5">
    <source>
        <dbReference type="ARBA" id="ARBA00004692"/>
    </source>
</evidence>
<keyword evidence="11" id="KW-0808">Transferase</keyword>
<evidence type="ECO:0000256" key="18">
    <source>
        <dbReference type="PIRSR" id="PIRSR006135-1"/>
    </source>
</evidence>
<evidence type="ECO:0000256" key="8">
    <source>
        <dbReference type="ARBA" id="ARBA00012016"/>
    </source>
</evidence>
<evidence type="ECO:0000256" key="12">
    <source>
        <dbReference type="ARBA" id="ARBA00022741"/>
    </source>
</evidence>
<evidence type="ECO:0000256" key="11">
    <source>
        <dbReference type="ARBA" id="ARBA00022679"/>
    </source>
</evidence>
<dbReference type="PANTHER" id="PTHR34848:SF1">
    <property type="entry name" value="BIFUNCTIONAL ADENOSYLCOBALAMIN BIOSYNTHESIS PROTEIN COBU"/>
    <property type="match status" value="1"/>
</dbReference>
<evidence type="ECO:0000256" key="7">
    <source>
        <dbReference type="ARBA" id="ARBA00007490"/>
    </source>
</evidence>
<keyword evidence="14" id="KW-0067">ATP-binding</keyword>
<proteinExistence type="inferred from homology"/>
<evidence type="ECO:0000256" key="17">
    <source>
        <dbReference type="ARBA" id="ARBA00030571"/>
    </source>
</evidence>
<dbReference type="UniPathway" id="UPA00148">
    <property type="reaction ID" value="UER00236"/>
</dbReference>
<evidence type="ECO:0000256" key="15">
    <source>
        <dbReference type="ARBA" id="ARBA00023134"/>
    </source>
</evidence>
<dbReference type="GO" id="GO:0005524">
    <property type="term" value="F:ATP binding"/>
    <property type="evidence" value="ECO:0007669"/>
    <property type="project" value="UniProtKB-KW"/>
</dbReference>
<dbReference type="Gene3D" id="3.40.50.300">
    <property type="entry name" value="P-loop containing nucleotide triphosphate hydrolases"/>
    <property type="match status" value="1"/>
</dbReference>
<dbReference type="SUPFAM" id="SSF52540">
    <property type="entry name" value="P-loop containing nucleoside triphosphate hydrolases"/>
    <property type="match status" value="1"/>
</dbReference>
<feature type="binding site" evidence="19">
    <location>
        <position position="89"/>
    </location>
    <ligand>
        <name>GTP</name>
        <dbReference type="ChEBI" id="CHEBI:37565"/>
    </ligand>
</feature>
<dbReference type="GO" id="GO:0005525">
    <property type="term" value="F:GTP binding"/>
    <property type="evidence" value="ECO:0007669"/>
    <property type="project" value="UniProtKB-KW"/>
</dbReference>
<feature type="binding site" evidence="19">
    <location>
        <begin position="9"/>
        <end position="16"/>
    </location>
    <ligand>
        <name>GTP</name>
        <dbReference type="ChEBI" id="CHEBI:37565"/>
    </ligand>
</feature>
<evidence type="ECO:0000256" key="14">
    <source>
        <dbReference type="ARBA" id="ARBA00022840"/>
    </source>
</evidence>
<dbReference type="GO" id="GO:0008820">
    <property type="term" value="F:cobinamide phosphate guanylyltransferase activity"/>
    <property type="evidence" value="ECO:0007669"/>
    <property type="project" value="UniProtKB-EC"/>
</dbReference>
<comment type="catalytic activity">
    <reaction evidence="3">
        <text>adenosylcob(III)inamide + GTP = adenosylcob(III)inamide phosphate + GDP + H(+)</text>
        <dbReference type="Rhea" id="RHEA:15765"/>
        <dbReference type="ChEBI" id="CHEBI:2480"/>
        <dbReference type="ChEBI" id="CHEBI:15378"/>
        <dbReference type="ChEBI" id="CHEBI:37565"/>
        <dbReference type="ChEBI" id="CHEBI:58189"/>
        <dbReference type="ChEBI" id="CHEBI:58502"/>
        <dbReference type="EC" id="2.7.1.156"/>
    </reaction>
</comment>
<name>A0A845ER61_9BACL</name>
<comment type="catalytic activity">
    <reaction evidence="1">
        <text>adenosylcob(III)inamide + ATP = adenosylcob(III)inamide phosphate + ADP + H(+)</text>
        <dbReference type="Rhea" id="RHEA:15769"/>
        <dbReference type="ChEBI" id="CHEBI:2480"/>
        <dbReference type="ChEBI" id="CHEBI:15378"/>
        <dbReference type="ChEBI" id="CHEBI:30616"/>
        <dbReference type="ChEBI" id="CHEBI:58502"/>
        <dbReference type="ChEBI" id="CHEBI:456216"/>
        <dbReference type="EC" id="2.7.1.156"/>
    </reaction>
</comment>
<dbReference type="PANTHER" id="PTHR34848">
    <property type="match status" value="1"/>
</dbReference>
<protein>
    <recommendedName>
        <fullName evidence="16">Adenosylcobinamide kinase</fullName>
        <ecNumber evidence="8">2.7.1.156</ecNumber>
        <ecNumber evidence="9">2.7.7.62</ecNumber>
    </recommendedName>
    <alternativeName>
        <fullName evidence="17">Adenosylcobinamide-phosphate guanylyltransferase</fullName>
    </alternativeName>
</protein>
<comment type="function">
    <text evidence="4">Catalyzes ATP-dependent phosphorylation of adenosylcobinamide and addition of GMP to adenosylcobinamide phosphate.</text>
</comment>
<dbReference type="AlphaFoldDB" id="A0A845ER61"/>
<evidence type="ECO:0000256" key="3">
    <source>
        <dbReference type="ARBA" id="ARBA00001522"/>
    </source>
</evidence>
<evidence type="ECO:0000313" key="21">
    <source>
        <dbReference type="EMBL" id="MYL62272.1"/>
    </source>
</evidence>
<comment type="catalytic activity">
    <reaction evidence="2">
        <text>adenosylcob(III)inamide phosphate + GTP + H(+) = adenosylcob(III)inamide-GDP + diphosphate</text>
        <dbReference type="Rhea" id="RHEA:22712"/>
        <dbReference type="ChEBI" id="CHEBI:15378"/>
        <dbReference type="ChEBI" id="CHEBI:33019"/>
        <dbReference type="ChEBI" id="CHEBI:37565"/>
        <dbReference type="ChEBI" id="CHEBI:58502"/>
        <dbReference type="ChEBI" id="CHEBI:60487"/>
        <dbReference type="EC" id="2.7.7.62"/>
    </reaction>
</comment>
<reference evidence="21 22" key="1">
    <citation type="submission" date="2019-11" db="EMBL/GenBank/DDBJ databases">
        <title>Genome sequences of 17 halophilic strains isolated from different environments.</title>
        <authorList>
            <person name="Furrow R.E."/>
        </authorList>
    </citation>
    <scope>NUCLEOTIDE SEQUENCE [LARGE SCALE GENOMIC DNA]</scope>
    <source>
        <strain evidence="21 22">22506_14_FS</strain>
    </source>
</reference>
<feature type="coiled-coil region" evidence="20">
    <location>
        <begin position="108"/>
        <end position="135"/>
    </location>
</feature>
<sequence>MAQLIFITGGVRSGKSRFAEKRAVSLRPTSGSLHYLACGQPSDHEMKSRIARHQHDRASANVPWETVECPTDIGSVAPSLKENAVVLLDCVTTLLSNELFQNEDWRDEAFQQQTKQKIQNDIEKLNERSEALIIVSNELGYEPLNGLVDVYARQLGELHQWIVSKADEAYVVENGLPQLMKGEGV</sequence>
<evidence type="ECO:0000256" key="13">
    <source>
        <dbReference type="ARBA" id="ARBA00022777"/>
    </source>
</evidence>
<dbReference type="GO" id="GO:0043752">
    <property type="term" value="F:adenosylcobinamide kinase activity"/>
    <property type="evidence" value="ECO:0007669"/>
    <property type="project" value="UniProtKB-EC"/>
</dbReference>
<comment type="similarity">
    <text evidence="7">Belongs to the CobU/CobP family.</text>
</comment>
<dbReference type="InterPro" id="IPR027417">
    <property type="entry name" value="P-loop_NTPase"/>
</dbReference>
<keyword evidence="15 19" id="KW-0342">GTP-binding</keyword>
<evidence type="ECO:0000256" key="6">
    <source>
        <dbReference type="ARBA" id="ARBA00005159"/>
    </source>
</evidence>
<accession>A0A845ER61</accession>